<dbReference type="Proteomes" id="UP000646749">
    <property type="component" value="Unassembled WGS sequence"/>
</dbReference>
<comment type="caution">
    <text evidence="1">The sequence shown here is derived from an EMBL/GenBank/DDBJ whole genome shotgun (WGS) entry which is preliminary data.</text>
</comment>
<dbReference type="EMBL" id="BONW01000001">
    <property type="protein sequence ID" value="GIG85614.1"/>
    <property type="molecule type" value="Genomic_DNA"/>
</dbReference>
<evidence type="ECO:0000313" key="2">
    <source>
        <dbReference type="Proteomes" id="UP000646749"/>
    </source>
</evidence>
<reference evidence="1 2" key="1">
    <citation type="submission" date="2021-01" db="EMBL/GenBank/DDBJ databases">
        <title>Whole genome shotgun sequence of Plantactinospora endophytica NBRC 110450.</title>
        <authorList>
            <person name="Komaki H."/>
            <person name="Tamura T."/>
        </authorList>
    </citation>
    <scope>NUCLEOTIDE SEQUENCE [LARGE SCALE GENOMIC DNA]</scope>
    <source>
        <strain evidence="1 2">NBRC 110450</strain>
    </source>
</reference>
<accession>A0ABQ4DT39</accession>
<protein>
    <submittedName>
        <fullName evidence="1">Uncharacterized protein</fullName>
    </submittedName>
</protein>
<evidence type="ECO:0000313" key="1">
    <source>
        <dbReference type="EMBL" id="GIG85614.1"/>
    </source>
</evidence>
<keyword evidence="2" id="KW-1185">Reference proteome</keyword>
<organism evidence="1 2">
    <name type="scientific">Plantactinospora endophytica</name>
    <dbReference type="NCBI Taxonomy" id="673535"/>
    <lineage>
        <taxon>Bacteria</taxon>
        <taxon>Bacillati</taxon>
        <taxon>Actinomycetota</taxon>
        <taxon>Actinomycetes</taxon>
        <taxon>Micromonosporales</taxon>
        <taxon>Micromonosporaceae</taxon>
        <taxon>Plantactinospora</taxon>
    </lineage>
</organism>
<dbReference type="RefSeq" id="WP_203864240.1">
    <property type="nucleotide sequence ID" value="NZ_BONW01000001.1"/>
</dbReference>
<proteinExistence type="predicted"/>
<name>A0ABQ4DT39_9ACTN</name>
<gene>
    <name evidence="1" type="ORF">Pen02_05500</name>
</gene>
<sequence length="109" mass="11752">MAEREAFFVGRPDPLVERAQRFVSTFWSDGGDDDEVRADLASSAAHVVTAGLAALRAVLDDPSKGWTLTYLVEIDANHSLDECTEAAARTFLEGCVALAEGVLESARRP</sequence>